<evidence type="ECO:0000256" key="5">
    <source>
        <dbReference type="PROSITE-ProRule" id="PRU00221"/>
    </source>
</evidence>
<dbReference type="VEuPathDB" id="CryptoDB:cubi_01392"/>
<dbReference type="PROSITE" id="PS51394">
    <property type="entry name" value="PFU"/>
    <property type="match status" value="1"/>
</dbReference>
<dbReference type="SUPFAM" id="SSF50978">
    <property type="entry name" value="WD40 repeat-like"/>
    <property type="match status" value="1"/>
</dbReference>
<evidence type="ECO:0000259" key="6">
    <source>
        <dbReference type="PROSITE" id="PS51394"/>
    </source>
</evidence>
<dbReference type="InterPro" id="IPR038122">
    <property type="entry name" value="PFU_sf"/>
</dbReference>
<dbReference type="InterPro" id="IPR011989">
    <property type="entry name" value="ARM-like"/>
</dbReference>
<evidence type="ECO:0000256" key="4">
    <source>
        <dbReference type="ARBA" id="ARBA00022737"/>
    </source>
</evidence>
<dbReference type="InterPro" id="IPR036322">
    <property type="entry name" value="WD40_repeat_dom_sf"/>
</dbReference>
<evidence type="ECO:0000313" key="9">
    <source>
        <dbReference type="Proteomes" id="UP000186176"/>
    </source>
</evidence>
<dbReference type="PROSITE" id="PS50082">
    <property type="entry name" value="WD_REPEATS_2"/>
    <property type="match status" value="3"/>
</dbReference>
<proteinExistence type="predicted"/>
<dbReference type="PROSITE" id="PS50294">
    <property type="entry name" value="WD_REPEATS_REGION"/>
    <property type="match status" value="1"/>
</dbReference>
<dbReference type="AlphaFoldDB" id="A0A1J4MF05"/>
<dbReference type="RefSeq" id="XP_028873631.1">
    <property type="nucleotide sequence ID" value="XM_029018404.1"/>
</dbReference>
<feature type="repeat" description="WD" evidence="5">
    <location>
        <begin position="9"/>
        <end position="40"/>
    </location>
</feature>
<dbReference type="InterPro" id="IPR015155">
    <property type="entry name" value="PFU"/>
</dbReference>
<accession>A0A1J4MF05</accession>
<dbReference type="GO" id="GO:0005634">
    <property type="term" value="C:nucleus"/>
    <property type="evidence" value="ECO:0007669"/>
    <property type="project" value="TreeGrafter"/>
</dbReference>
<feature type="domain" description="PFU" evidence="6">
    <location>
        <begin position="392"/>
        <end position="493"/>
    </location>
</feature>
<keyword evidence="3 5" id="KW-0853">WD repeat</keyword>
<dbReference type="OrthoDB" id="538223at2759"/>
<name>A0A1J4MF05_9CRYT</name>
<keyword evidence="2" id="KW-0963">Cytoplasm</keyword>
<keyword evidence="9" id="KW-1185">Reference proteome</keyword>
<sequence length="834" mass="96418">MLYSLSKELKGHEGCARCVCVLKDNRIVTGGLDNQIIIWNYINDAWMQEHQLLHHKKYVLALEPSKTQQNDESNQIYFYSGGLDEIIYRLSAIDGKICATYRGHKSAICNIKELNELNILISGSWDGTARIWDLNSSECKHVLSNHQHAVTISIISQPNSTEFFLLTGSQNKSLVLWKIPQVKLIKTIPNSHDDIIRSIGISNNIFEKESLVVITVSNDCAIKIWQLFLELGNENLVLKNTKRHHKSFIFDVKFSNYYSERFFTASDDCHVAIWQLKNNFEISLLQNIVLSSTVWNLTEMNGIDSILTVSEDGICRIWITCTTDLKLKNLLSSKKPDSIQSPKYVDSKDLQNNQEESTIQLNEIPEINKLSSITAEKIGTIRIFKDANDLKAYEWANNCWNFLGIITGINNQSRKVNYLGDKYFDSGLYDLVIKLETEFDCNHNILPFNFGDSVIESAEKFCLREGINRKYCKIIIESIINSIPIVNNSIITTFNELFEPCFEFKLFKRFNINSLISSFTKEQKIYSDQFNSSYQICVNDTNYLFNMEIEHLNDLFLRLKSETCSETHFFKSCKIKSIEMDVIYKRLSNFIGNNSLSIPIIDLWRILALHPQSSDVHKKTDQGWWLIALVLKVVDLISSDYLTNPLINENNEFRGSLFLICIRFFCNMFQNSINREVMLYKMQEIISKIDESTIKLAGRNFQLSLRENTNKNVILACLAFMFNYIVALNNKNCSSINSRNLIILYVCKLIPLTKHDDFVKYIDEILHYQLLIFTNNYYHLIKFENHTDVYILEDRDIGIISDLILKCNKSSSNLKTLYCHLLTSINIIKNGKNL</sequence>
<organism evidence="8 9">
    <name type="scientific">Cryptosporidium ubiquitum</name>
    <dbReference type="NCBI Taxonomy" id="857276"/>
    <lineage>
        <taxon>Eukaryota</taxon>
        <taxon>Sar</taxon>
        <taxon>Alveolata</taxon>
        <taxon>Apicomplexa</taxon>
        <taxon>Conoidasida</taxon>
        <taxon>Coccidia</taxon>
        <taxon>Eucoccidiorida</taxon>
        <taxon>Eimeriorina</taxon>
        <taxon>Cryptosporidiidae</taxon>
        <taxon>Cryptosporidium</taxon>
    </lineage>
</organism>
<dbReference type="GO" id="GO:0043130">
    <property type="term" value="F:ubiquitin binding"/>
    <property type="evidence" value="ECO:0007669"/>
    <property type="project" value="TreeGrafter"/>
</dbReference>
<protein>
    <submittedName>
        <fullName evidence="8">Uncharacterized protein</fullName>
    </submittedName>
</protein>
<dbReference type="InterPro" id="IPR015943">
    <property type="entry name" value="WD40/YVTN_repeat-like_dom_sf"/>
</dbReference>
<dbReference type="Proteomes" id="UP000186176">
    <property type="component" value="Unassembled WGS sequence"/>
</dbReference>
<reference evidence="8 9" key="1">
    <citation type="submission" date="2016-10" db="EMBL/GenBank/DDBJ databases">
        <title>Reductive evolution of mitochondrial metabolism and differential evolution of invasion-related proteins in Cryptosporidium.</title>
        <authorList>
            <person name="Liu S."/>
            <person name="Roellig D.M."/>
            <person name="Guo Y."/>
            <person name="Li N."/>
            <person name="Frace M.A."/>
            <person name="Tang K."/>
            <person name="Zhang L."/>
            <person name="Feng Y."/>
            <person name="Xiao L."/>
        </authorList>
    </citation>
    <scope>NUCLEOTIDE SEQUENCE [LARGE SCALE GENOMIC DNA]</scope>
    <source>
        <strain evidence="8">39726</strain>
    </source>
</reference>
<dbReference type="GeneID" id="39978183"/>
<dbReference type="SMART" id="SM00320">
    <property type="entry name" value="WD40"/>
    <property type="match status" value="5"/>
</dbReference>
<dbReference type="Pfam" id="PF00400">
    <property type="entry name" value="WD40"/>
    <property type="match status" value="3"/>
</dbReference>
<dbReference type="Gene3D" id="2.130.10.10">
    <property type="entry name" value="YVTN repeat-like/Quinoprotein amine dehydrogenase"/>
    <property type="match status" value="1"/>
</dbReference>
<dbReference type="InterPro" id="IPR013535">
    <property type="entry name" value="PUL_dom"/>
</dbReference>
<dbReference type="GO" id="GO:0043161">
    <property type="term" value="P:proteasome-mediated ubiquitin-dependent protein catabolic process"/>
    <property type="evidence" value="ECO:0007669"/>
    <property type="project" value="TreeGrafter"/>
</dbReference>
<gene>
    <name evidence="8" type="ORF">cubi_01392</name>
</gene>
<dbReference type="PANTHER" id="PTHR19849">
    <property type="entry name" value="PHOSPHOLIPASE A-2-ACTIVATING PROTEIN"/>
    <property type="match status" value="1"/>
</dbReference>
<feature type="repeat" description="WD" evidence="5">
    <location>
        <begin position="101"/>
        <end position="142"/>
    </location>
</feature>
<dbReference type="Pfam" id="PF09070">
    <property type="entry name" value="PFU"/>
    <property type="match status" value="1"/>
</dbReference>
<dbReference type="Pfam" id="PF08324">
    <property type="entry name" value="PUL"/>
    <property type="match status" value="1"/>
</dbReference>
<comment type="subcellular location">
    <subcellularLocation>
        <location evidence="1">Cytoplasm</location>
    </subcellularLocation>
</comment>
<dbReference type="Gene3D" id="1.25.10.10">
    <property type="entry name" value="Leucine-rich Repeat Variant"/>
    <property type="match status" value="1"/>
</dbReference>
<keyword evidence="4" id="KW-0677">Repeat</keyword>
<feature type="domain" description="PUL" evidence="7">
    <location>
        <begin position="497"/>
        <end position="824"/>
    </location>
</feature>
<comment type="caution">
    <text evidence="8">The sequence shown here is derived from an EMBL/GenBank/DDBJ whole genome shotgun (WGS) entry which is preliminary data.</text>
</comment>
<dbReference type="GO" id="GO:0005737">
    <property type="term" value="C:cytoplasm"/>
    <property type="evidence" value="ECO:0007669"/>
    <property type="project" value="UniProtKB-SubCell"/>
</dbReference>
<dbReference type="PROSITE" id="PS51396">
    <property type="entry name" value="PUL"/>
    <property type="match status" value="1"/>
</dbReference>
<evidence type="ECO:0000256" key="3">
    <source>
        <dbReference type="ARBA" id="ARBA00022574"/>
    </source>
</evidence>
<dbReference type="Gene3D" id="3.10.20.870">
    <property type="entry name" value="PFU (PLAA family ubiquitin binding), C-terminal domain"/>
    <property type="match status" value="1"/>
</dbReference>
<evidence type="ECO:0000256" key="2">
    <source>
        <dbReference type="ARBA" id="ARBA00022490"/>
    </source>
</evidence>
<evidence type="ECO:0000313" key="8">
    <source>
        <dbReference type="EMBL" id="OII72059.1"/>
    </source>
</evidence>
<evidence type="ECO:0000259" key="7">
    <source>
        <dbReference type="PROSITE" id="PS51396"/>
    </source>
</evidence>
<feature type="repeat" description="WD" evidence="5">
    <location>
        <begin position="242"/>
        <end position="284"/>
    </location>
</feature>
<dbReference type="PANTHER" id="PTHR19849:SF0">
    <property type="entry name" value="PHOSPHOLIPASE A-2-ACTIVATING PROTEIN"/>
    <property type="match status" value="1"/>
</dbReference>
<dbReference type="InterPro" id="IPR019775">
    <property type="entry name" value="WD40_repeat_CS"/>
</dbReference>
<evidence type="ECO:0000256" key="1">
    <source>
        <dbReference type="ARBA" id="ARBA00004496"/>
    </source>
</evidence>
<dbReference type="GO" id="GO:0010992">
    <property type="term" value="P:ubiquitin recycling"/>
    <property type="evidence" value="ECO:0007669"/>
    <property type="project" value="TreeGrafter"/>
</dbReference>
<dbReference type="EMBL" id="LRBP01000025">
    <property type="protein sequence ID" value="OII72059.1"/>
    <property type="molecule type" value="Genomic_DNA"/>
</dbReference>
<dbReference type="InterPro" id="IPR001680">
    <property type="entry name" value="WD40_rpt"/>
</dbReference>
<dbReference type="PROSITE" id="PS00678">
    <property type="entry name" value="WD_REPEATS_1"/>
    <property type="match status" value="1"/>
</dbReference>